<keyword evidence="6 13" id="KW-1133">Transmembrane helix</keyword>
<evidence type="ECO:0000259" key="14">
    <source>
        <dbReference type="Pfam" id="PF03816"/>
    </source>
</evidence>
<organism evidence="15 16">
    <name type="scientific">Streptococcus zalophi</name>
    <dbReference type="NCBI Taxonomy" id="640031"/>
    <lineage>
        <taxon>Bacteria</taxon>
        <taxon>Bacillati</taxon>
        <taxon>Bacillota</taxon>
        <taxon>Bacilli</taxon>
        <taxon>Lactobacillales</taxon>
        <taxon>Streptococcaceae</taxon>
        <taxon>Streptococcus</taxon>
    </lineage>
</organism>
<evidence type="ECO:0000256" key="6">
    <source>
        <dbReference type="ARBA" id="ARBA00022989"/>
    </source>
</evidence>
<reference evidence="15 16" key="1">
    <citation type="journal article" date="2021" name="Int. J. Syst. Evol. Microbiol.">
        <title>Streptococcus vicugnae sp. nov., isolated from faeces of alpacas (Vicugna pacos) and cattle (Bos taurus), Streptococcus zalophi sp. nov., and Streptococcus pacificus sp. nov., isolated from respiratory tract of California sea lions (Zalophus californianus).</title>
        <authorList>
            <person name="Volokhov D.V."/>
            <person name="Zagorodnyaya T.A."/>
            <person name="Shen Z."/>
            <person name="Blom J."/>
            <person name="Furtak V.A."/>
            <person name="Eisenberg T."/>
            <person name="Fan P."/>
            <person name="Jeong K.C."/>
            <person name="Gao Y."/>
            <person name="Zhang S."/>
            <person name="Amselle M."/>
        </authorList>
    </citation>
    <scope>NUCLEOTIDE SEQUENCE [LARGE SCALE GENOMIC DNA]</scope>
    <source>
        <strain evidence="16">CSL7508-lung</strain>
    </source>
</reference>
<dbReference type="PANTHER" id="PTHR33392:SF8">
    <property type="entry name" value="REGULATORY PROTEIN MSRR"/>
    <property type="match status" value="1"/>
</dbReference>
<dbReference type="InterPro" id="IPR004474">
    <property type="entry name" value="LytR_CpsA_psr"/>
</dbReference>
<protein>
    <recommendedName>
        <fullName evidence="11">Regulatory protein MsrR</fullName>
    </recommendedName>
</protein>
<evidence type="ECO:0000313" key="15">
    <source>
        <dbReference type="EMBL" id="MBJ8349131.1"/>
    </source>
</evidence>
<dbReference type="Proteomes" id="UP000644875">
    <property type="component" value="Unassembled WGS sequence"/>
</dbReference>
<comment type="caution">
    <text evidence="15">The sequence shown here is derived from an EMBL/GenBank/DDBJ whole genome shotgun (WGS) entry which is preliminary data.</text>
</comment>
<evidence type="ECO:0000256" key="5">
    <source>
        <dbReference type="ARBA" id="ARBA00022968"/>
    </source>
</evidence>
<dbReference type="InterPro" id="IPR050922">
    <property type="entry name" value="LytR/CpsA/Psr_CW_biosynth"/>
</dbReference>
<comment type="function">
    <text evidence="10">Involved in SarA attenuation. Affects resistance to oxacillin and teicoplanin, as well as the synthesis of virulence factors.</text>
</comment>
<keyword evidence="5" id="KW-0735">Signal-anchor</keyword>
<evidence type="ECO:0000256" key="10">
    <source>
        <dbReference type="ARBA" id="ARBA00037178"/>
    </source>
</evidence>
<evidence type="ECO:0000256" key="9">
    <source>
        <dbReference type="ARBA" id="ARBA00023163"/>
    </source>
</evidence>
<comment type="subcellular location">
    <subcellularLocation>
        <location evidence="1">Cell membrane</location>
        <topology evidence="1">Single-pass type II membrane protein</topology>
    </subcellularLocation>
</comment>
<keyword evidence="9" id="KW-0804">Transcription</keyword>
<dbReference type="Pfam" id="PF03816">
    <property type="entry name" value="LytR_cpsA_psr"/>
    <property type="match status" value="1"/>
</dbReference>
<dbReference type="AlphaFoldDB" id="A0A934P8X8"/>
<keyword evidence="8 13" id="KW-0472">Membrane</keyword>
<accession>A0A934P8X8</accession>
<sequence>MARKRDIGLTHHEELRYQYLLKNIHYLNQREEEEFNYLHSKFQTYRAQSGSSNHFTQERQASKSTSRRRQNSYRHPEYDRSSQYNRQRHFNQDNYTQYDEYDNYNHYDSYEDVEDDNYVIDGLPKYRASEKRRSRKQKRLVQRDMVEPVAPIVQKKPKKRRFRFKSFLKLLLVLIVLTFIGMVIMFFKGMHDVSSDSANFSPAVEEFFDGQDTSDGTNILVLGSDRRVSQGSDEARTDTIMVVNIGNKSGQVKMVSFMRDILVNIEGVSYGDYSYDSKLNSAFTIGEQYDNQGAELMRQTLKRNFDIDIKYYVMIDFETFAEAIDTLFPNGVTIDAQFATIDSQVVESVDVPDDLRMENGIVPDQTIAVGKQQMDGRTLLNYARFRKDDEGDFGRTKRQQQVMAAVIDQIKDPTKLFTGSAAIGKIYALTSTNVSYPFLISNGLSVVTSGKEGIKQETIPEFGDWIDDYDMYGGQGLAIDFDKYQNRLSELGLR</sequence>
<proteinExistence type="inferred from homology"/>
<evidence type="ECO:0000256" key="2">
    <source>
        <dbReference type="ARBA" id="ARBA00006068"/>
    </source>
</evidence>
<dbReference type="GO" id="GO:0005886">
    <property type="term" value="C:plasma membrane"/>
    <property type="evidence" value="ECO:0007669"/>
    <property type="project" value="UniProtKB-SubCell"/>
</dbReference>
<evidence type="ECO:0000256" key="12">
    <source>
        <dbReference type="SAM" id="MobiDB-lite"/>
    </source>
</evidence>
<evidence type="ECO:0000256" key="7">
    <source>
        <dbReference type="ARBA" id="ARBA00023015"/>
    </source>
</evidence>
<keyword evidence="16" id="KW-1185">Reference proteome</keyword>
<dbReference type="EMBL" id="JAENBP010000001">
    <property type="protein sequence ID" value="MBJ8349131.1"/>
    <property type="molecule type" value="Genomic_DNA"/>
</dbReference>
<evidence type="ECO:0000256" key="11">
    <source>
        <dbReference type="ARBA" id="ARBA00040752"/>
    </source>
</evidence>
<keyword evidence="4 13" id="KW-0812">Transmembrane</keyword>
<comment type="similarity">
    <text evidence="2">Belongs to the LytR/CpsA/Psr (LCP) family.</text>
</comment>
<name>A0A934P8X8_9STRE</name>
<feature type="transmembrane region" description="Helical" evidence="13">
    <location>
        <begin position="167"/>
        <end position="187"/>
    </location>
</feature>
<evidence type="ECO:0000256" key="4">
    <source>
        <dbReference type="ARBA" id="ARBA00022692"/>
    </source>
</evidence>
<evidence type="ECO:0000256" key="1">
    <source>
        <dbReference type="ARBA" id="ARBA00004401"/>
    </source>
</evidence>
<gene>
    <name evidence="15" type="ORF">JHK64_00615</name>
</gene>
<evidence type="ECO:0000256" key="13">
    <source>
        <dbReference type="SAM" id="Phobius"/>
    </source>
</evidence>
<evidence type="ECO:0000256" key="8">
    <source>
        <dbReference type="ARBA" id="ARBA00023136"/>
    </source>
</evidence>
<evidence type="ECO:0000256" key="3">
    <source>
        <dbReference type="ARBA" id="ARBA00022475"/>
    </source>
</evidence>
<dbReference type="Gene3D" id="3.40.630.190">
    <property type="entry name" value="LCP protein"/>
    <property type="match status" value="1"/>
</dbReference>
<dbReference type="RefSeq" id="WP_199567062.1">
    <property type="nucleotide sequence ID" value="NZ_JAENBP010000001.1"/>
</dbReference>
<evidence type="ECO:0000313" key="16">
    <source>
        <dbReference type="Proteomes" id="UP000644875"/>
    </source>
</evidence>
<keyword evidence="7" id="KW-0805">Transcription regulation</keyword>
<feature type="region of interest" description="Disordered" evidence="12">
    <location>
        <begin position="47"/>
        <end position="92"/>
    </location>
</feature>
<dbReference type="PANTHER" id="PTHR33392">
    <property type="entry name" value="POLYISOPRENYL-TEICHOIC ACID--PEPTIDOGLYCAN TEICHOIC ACID TRANSFERASE TAGU"/>
    <property type="match status" value="1"/>
</dbReference>
<keyword evidence="3" id="KW-1003">Cell membrane</keyword>
<feature type="domain" description="Cell envelope-related transcriptional attenuator" evidence="14">
    <location>
        <begin position="236"/>
        <end position="411"/>
    </location>
</feature>
<dbReference type="NCBIfam" id="TIGR00350">
    <property type="entry name" value="lytR_cpsA_psr"/>
    <property type="match status" value="1"/>
</dbReference>